<proteinExistence type="predicted"/>
<organism evidence="1 2">
    <name type="scientific">Helicobacter pylori Hp P-13b</name>
    <dbReference type="NCBI Taxonomy" id="992107"/>
    <lineage>
        <taxon>Bacteria</taxon>
        <taxon>Pseudomonadati</taxon>
        <taxon>Campylobacterota</taxon>
        <taxon>Epsilonproteobacteria</taxon>
        <taxon>Campylobacterales</taxon>
        <taxon>Helicobacteraceae</taxon>
        <taxon>Helicobacter</taxon>
    </lineage>
</organism>
<reference evidence="1 2" key="1">
    <citation type="submission" date="2012-05" db="EMBL/GenBank/DDBJ databases">
        <title>Genome sequence of Helicobacter pylori Hp P-13b.</title>
        <authorList>
            <person name="Blanchard T.G."/>
            <person name="Czinn S.J."/>
            <person name="McCracken C."/>
            <person name="Abolude K."/>
            <person name="Maroo A."/>
            <person name="Santana-Cruz I."/>
            <person name="Tallon L.J."/>
            <person name="Ficke F.W.F."/>
        </authorList>
    </citation>
    <scope>NUCLEOTIDE SEQUENCE [LARGE SCALE GENOMIC DNA]</scope>
    <source>
        <strain evidence="1 2">Hp P-13b</strain>
    </source>
</reference>
<evidence type="ECO:0000313" key="1">
    <source>
        <dbReference type="EMBL" id="EJC31384.1"/>
    </source>
</evidence>
<dbReference type="EMBL" id="AKQI01000006">
    <property type="protein sequence ID" value="EJC31384.1"/>
    <property type="molecule type" value="Genomic_DNA"/>
</dbReference>
<evidence type="ECO:0000313" key="2">
    <source>
        <dbReference type="Proteomes" id="UP000003392"/>
    </source>
</evidence>
<sequence>MENTDNWNECFMPVVSSENNNESFFSKLKLVGSIELLMIYLKNEGYIVSSDPKKNNNTDLFAPKIFYYESIAPKTKKIFIVKNSLLDSGLLSIFFNKDSSYNINPNLKNYLKDSRYPKNFSYAFHLFFTSNDNNLSVHIGCECVNIDFKLTEFDRDDKKYYNRIVFEFKYDLNEEDKQYLIEFVPIKYNNNLSYSPKEENQFKKKGLTPLILKAFEHNHIKVKHREKELEILFFENKQELYNSINKP</sequence>
<protein>
    <submittedName>
        <fullName evidence="1">Uncharacterized protein</fullName>
    </submittedName>
</protein>
<dbReference type="Proteomes" id="UP000003392">
    <property type="component" value="Unassembled WGS sequence"/>
</dbReference>
<comment type="caution">
    <text evidence="1">The sequence shown here is derived from an EMBL/GenBank/DDBJ whole genome shotgun (WGS) entry which is preliminary data.</text>
</comment>
<accession>A0ABC9QRB2</accession>
<gene>
    <name evidence="1" type="ORF">HPHPP13B_0947</name>
</gene>
<dbReference type="RefSeq" id="WP_000432032.1">
    <property type="nucleotide sequence ID" value="NZ_AKQI01000006.1"/>
</dbReference>
<dbReference type="AlphaFoldDB" id="A0ABC9QRB2"/>
<name>A0ABC9QRB2_HELPX</name>